<reference evidence="3 4" key="1">
    <citation type="submission" date="2024-01" db="EMBL/GenBank/DDBJ databases">
        <title>Genome assemblies of Stephania.</title>
        <authorList>
            <person name="Yang L."/>
        </authorList>
    </citation>
    <scope>NUCLEOTIDE SEQUENCE [LARGE SCALE GENOMIC DNA]</scope>
    <source>
        <strain evidence="3">QJT</strain>
        <tissue evidence="3">Leaf</tissue>
    </source>
</reference>
<dbReference type="PANTHER" id="PTHR31973:SF197">
    <property type="entry name" value="SWIM-TYPE DOMAIN-CONTAINING PROTEIN"/>
    <property type="match status" value="1"/>
</dbReference>
<sequence>MGNDNLVGELVSDYEVVGAVNDFPIGEYSDGNESEYFESDDMGSYCSEVDSDDESEFVRRKNPRVRFDTKTELPVFCIGMIFSSMDEARRAVKKYAIKRGLGIKLVKNDKTRLRAKCKEGCPWKILISMERNDETLIVKTYEHKHECQIVEKVRFANYKYLVVQLKEHVYNQPGITLKALTTICQKEIKLHVSFSVVAKARQIILTEMIGDYQREYALLHDYVRIIITSNPGSTCIVKSSMDEGSDRPTFTKFYVCFEACKKGWLEGCRKIVGLDGCFMKGLCKGQLLYAIGRDGNNQMFPIAWAVVQVENTTTWTWFIRCLQRDIQLGDGEGITIMSDMQKVTCSSGLLDFQINVIGLFLFLTCKL</sequence>
<evidence type="ECO:0000259" key="1">
    <source>
        <dbReference type="Pfam" id="PF03108"/>
    </source>
</evidence>
<evidence type="ECO:0000259" key="2">
    <source>
        <dbReference type="Pfam" id="PF10551"/>
    </source>
</evidence>
<accession>A0AAP0PSH6</accession>
<dbReference type="Pfam" id="PF03108">
    <property type="entry name" value="DBD_Tnp_Mut"/>
    <property type="match status" value="1"/>
</dbReference>
<dbReference type="Proteomes" id="UP001417504">
    <property type="component" value="Unassembled WGS sequence"/>
</dbReference>
<protein>
    <recommendedName>
        <fullName evidence="5">Transposase MuDR plant domain-containing protein</fullName>
    </recommendedName>
</protein>
<feature type="domain" description="Transposase MuDR plant" evidence="1">
    <location>
        <begin position="78"/>
        <end position="136"/>
    </location>
</feature>
<dbReference type="Pfam" id="PF10551">
    <property type="entry name" value="MULE"/>
    <property type="match status" value="1"/>
</dbReference>
<evidence type="ECO:0000313" key="3">
    <source>
        <dbReference type="EMBL" id="KAK9153010.1"/>
    </source>
</evidence>
<gene>
    <name evidence="3" type="ORF">Sjap_000490</name>
</gene>
<dbReference type="InterPro" id="IPR018289">
    <property type="entry name" value="MULE_transposase_dom"/>
</dbReference>
<dbReference type="PANTHER" id="PTHR31973">
    <property type="entry name" value="POLYPROTEIN, PUTATIVE-RELATED"/>
    <property type="match status" value="1"/>
</dbReference>
<keyword evidence="4" id="KW-1185">Reference proteome</keyword>
<name>A0AAP0PSH6_9MAGN</name>
<feature type="domain" description="MULE transposase" evidence="2">
    <location>
        <begin position="272"/>
        <end position="345"/>
    </location>
</feature>
<evidence type="ECO:0008006" key="5">
    <source>
        <dbReference type="Google" id="ProtNLM"/>
    </source>
</evidence>
<comment type="caution">
    <text evidence="3">The sequence shown here is derived from an EMBL/GenBank/DDBJ whole genome shotgun (WGS) entry which is preliminary data.</text>
</comment>
<organism evidence="3 4">
    <name type="scientific">Stephania japonica</name>
    <dbReference type="NCBI Taxonomy" id="461633"/>
    <lineage>
        <taxon>Eukaryota</taxon>
        <taxon>Viridiplantae</taxon>
        <taxon>Streptophyta</taxon>
        <taxon>Embryophyta</taxon>
        <taxon>Tracheophyta</taxon>
        <taxon>Spermatophyta</taxon>
        <taxon>Magnoliopsida</taxon>
        <taxon>Ranunculales</taxon>
        <taxon>Menispermaceae</taxon>
        <taxon>Menispermoideae</taxon>
        <taxon>Cissampelideae</taxon>
        <taxon>Stephania</taxon>
    </lineage>
</organism>
<dbReference type="EMBL" id="JBBNAE010000001">
    <property type="protein sequence ID" value="KAK9153010.1"/>
    <property type="molecule type" value="Genomic_DNA"/>
</dbReference>
<dbReference type="InterPro" id="IPR004332">
    <property type="entry name" value="Transposase_MuDR"/>
</dbReference>
<proteinExistence type="predicted"/>
<dbReference type="AlphaFoldDB" id="A0AAP0PSH6"/>
<evidence type="ECO:0000313" key="4">
    <source>
        <dbReference type="Proteomes" id="UP001417504"/>
    </source>
</evidence>